<dbReference type="AlphaFoldDB" id="A0A060UL67"/>
<gene>
    <name evidence="2" type="ORF">AFERRI_10934</name>
    <name evidence="1" type="ORF">AFERRI_240064</name>
</gene>
<dbReference type="EMBL" id="LT841305">
    <property type="protein sequence ID" value="SMH64900.1"/>
    <property type="molecule type" value="Genomic_DNA"/>
</dbReference>
<protein>
    <submittedName>
        <fullName evidence="1">Uncharacterized protein</fullName>
    </submittedName>
</protein>
<sequence length="134" mass="15260">MTAIDILPCVLEEGNVRRPYPGEPIQFYGAYQKDSEGLSQHIVDFYCMDAGPQFPNDRYSAAFFEESEGTVPYVSMNSLGMYYHGEIQRDYLNAVLTGTHPDIDRIVKYESLPELVRYKIMSECLGYIDQPVVA</sequence>
<name>A0A060UL67_9PROT</name>
<reference evidence="2 3" key="3">
    <citation type="submission" date="2017-03" db="EMBL/GenBank/DDBJ databases">
        <authorList>
            <person name="Regsiter A."/>
            <person name="William W."/>
        </authorList>
    </citation>
    <scope>NUCLEOTIDE SEQUENCE [LARGE SCALE GENOMIC DNA]</scope>
    <source>
        <strain evidence="2">PRJEB5721</strain>
    </source>
</reference>
<evidence type="ECO:0000313" key="3">
    <source>
        <dbReference type="Proteomes" id="UP000193925"/>
    </source>
</evidence>
<reference evidence="1" key="2">
    <citation type="submission" date="2014-07" db="EMBL/GenBank/DDBJ databases">
        <title>Initial genome analysis of the psychrotolerant acidophile Acidithiobacillus ferrivorans CF27: insights into iron and sulfur oxidation pathways and into biofilm formation.</title>
        <authorList>
            <person name="Talla E."/>
            <person name="Hedrich S."/>
            <person name="Mangenot S."/>
            <person name="Ji B."/>
            <person name="Johnson D.B."/>
            <person name="Barbe V."/>
            <person name="Bonnefoy V."/>
        </authorList>
    </citation>
    <scope>NUCLEOTIDE SEQUENCE [LARGE SCALE GENOMIC DNA]</scope>
    <source>
        <strain evidence="1">CF27</strain>
    </source>
</reference>
<dbReference type="Proteomes" id="UP000193925">
    <property type="component" value="Chromosome AFERRI"/>
</dbReference>
<keyword evidence="3" id="KW-1185">Reference proteome</keyword>
<dbReference type="EMBL" id="CCCS020000017">
    <property type="protein sequence ID" value="CDQ09230.1"/>
    <property type="molecule type" value="Genomic_DNA"/>
</dbReference>
<reference evidence="1" key="1">
    <citation type="submission" date="2014-03" db="EMBL/GenBank/DDBJ databases">
        <authorList>
            <person name="Genoscope - CEA"/>
        </authorList>
    </citation>
    <scope>NUCLEOTIDE SEQUENCE [LARGE SCALE GENOMIC DNA]</scope>
    <source>
        <strain evidence="1">CF27</strain>
    </source>
</reference>
<dbReference type="RefSeq" id="WP_035191641.1">
    <property type="nucleotide sequence ID" value="NZ_CCCS020000017.1"/>
</dbReference>
<accession>A0A060UL67</accession>
<evidence type="ECO:0000313" key="1">
    <source>
        <dbReference type="EMBL" id="CDQ09230.1"/>
    </source>
</evidence>
<evidence type="ECO:0000313" key="2">
    <source>
        <dbReference type="EMBL" id="SMH64900.1"/>
    </source>
</evidence>
<organism evidence="1">
    <name type="scientific">Acidithiobacillus ferrivorans</name>
    <dbReference type="NCBI Taxonomy" id="160808"/>
    <lineage>
        <taxon>Bacteria</taxon>
        <taxon>Pseudomonadati</taxon>
        <taxon>Pseudomonadota</taxon>
        <taxon>Acidithiobacillia</taxon>
        <taxon>Acidithiobacillales</taxon>
        <taxon>Acidithiobacillaceae</taxon>
        <taxon>Acidithiobacillus</taxon>
    </lineage>
</organism>
<proteinExistence type="predicted"/>